<dbReference type="Gene3D" id="3.50.80.10">
    <property type="entry name" value="D-tyrosyl-tRNA(Tyr) deacylase"/>
    <property type="match status" value="1"/>
</dbReference>
<dbReference type="EC" id="3.1.1.96" evidence="2"/>
<comment type="catalytic activity">
    <reaction evidence="2">
        <text>glycyl-tRNA(Ala) + H2O = tRNA(Ala) + glycine + H(+)</text>
        <dbReference type="Rhea" id="RHEA:53744"/>
        <dbReference type="Rhea" id="RHEA-COMP:9657"/>
        <dbReference type="Rhea" id="RHEA-COMP:13640"/>
        <dbReference type="ChEBI" id="CHEBI:15377"/>
        <dbReference type="ChEBI" id="CHEBI:15378"/>
        <dbReference type="ChEBI" id="CHEBI:57305"/>
        <dbReference type="ChEBI" id="CHEBI:78442"/>
        <dbReference type="ChEBI" id="CHEBI:78522"/>
    </reaction>
</comment>
<protein>
    <recommendedName>
        <fullName evidence="2">D-aminoacyl-tRNA deacylase</fullName>
        <shortName evidence="2">DTD</shortName>
        <ecNumber evidence="2">3.1.1.96</ecNumber>
    </recommendedName>
    <alternativeName>
        <fullName evidence="2">Gly-tRNA(Ala) deacylase</fullName>
        <ecNumber evidence="2">3.1.1.-</ecNumber>
    </alternativeName>
</protein>
<comment type="function">
    <text evidence="2">An aminoacyl-tRNA editing enzyme that deacylates mischarged D-aminoacyl-tRNAs. Also deacylates mischarged glycyl-tRNA(Ala), protecting cells against glycine mischarging by AlaRS. Acts via tRNA-based rather than protein-based catalysis; rejects L-amino acids rather than detecting D-amino acids in the active site. By recycling D-aminoacyl-tRNA to D-amino acids and free tRNA molecules, this enzyme counteracts the toxicity associated with the formation of D-aminoacyl-tRNA entities in vivo and helps enforce protein L-homochirality.</text>
</comment>
<accession>A0ABT6X725</accession>
<comment type="subunit">
    <text evidence="2">Homodimer.</text>
</comment>
<dbReference type="EMBL" id="JASGBH010000005">
    <property type="protein sequence ID" value="MDI9233922.1"/>
    <property type="molecule type" value="Genomic_DNA"/>
</dbReference>
<reference evidence="3" key="1">
    <citation type="submission" date="2023-05" db="EMBL/GenBank/DDBJ databases">
        <title>Limnohabitans sp. strain HM2-2 Genome sequencing and assembly.</title>
        <authorList>
            <person name="Jung Y."/>
        </authorList>
    </citation>
    <scope>NUCLEOTIDE SEQUENCE</scope>
    <source>
        <strain evidence="3">HM2-2</strain>
    </source>
</reference>
<comment type="domain">
    <text evidence="2">A Gly-cisPro motif from one monomer fits into the active site of the other monomer to allow specific chiral rejection of L-amino acids.</text>
</comment>
<keyword evidence="4" id="KW-1185">Reference proteome</keyword>
<dbReference type="SUPFAM" id="SSF69500">
    <property type="entry name" value="DTD-like"/>
    <property type="match status" value="1"/>
</dbReference>
<comment type="similarity">
    <text evidence="1 2">Belongs to the DTD family.</text>
</comment>
<dbReference type="NCBIfam" id="TIGR00256">
    <property type="entry name" value="D-aminoacyl-tRNA deacylase"/>
    <property type="match status" value="1"/>
</dbReference>
<keyword evidence="2" id="KW-0694">RNA-binding</keyword>
<dbReference type="InterPro" id="IPR003732">
    <property type="entry name" value="Daa-tRNA_deacyls_DTD"/>
</dbReference>
<evidence type="ECO:0000256" key="2">
    <source>
        <dbReference type="HAMAP-Rule" id="MF_00518"/>
    </source>
</evidence>
<evidence type="ECO:0000256" key="1">
    <source>
        <dbReference type="ARBA" id="ARBA00009673"/>
    </source>
</evidence>
<dbReference type="PANTHER" id="PTHR10472">
    <property type="entry name" value="D-TYROSYL-TRNA TYR DEACYLASE"/>
    <property type="match status" value="1"/>
</dbReference>
<dbReference type="InterPro" id="IPR023509">
    <property type="entry name" value="DTD-like_sf"/>
</dbReference>
<comment type="caution">
    <text evidence="3">The sequence shown here is derived from an EMBL/GenBank/DDBJ whole genome shotgun (WGS) entry which is preliminary data.</text>
</comment>
<dbReference type="GO" id="GO:0051499">
    <property type="term" value="F:D-aminoacyl-tRNA deacylase activity"/>
    <property type="evidence" value="ECO:0007669"/>
    <property type="project" value="UniProtKB-EC"/>
</dbReference>
<dbReference type="RefSeq" id="WP_283224308.1">
    <property type="nucleotide sequence ID" value="NZ_JASGBH010000005.1"/>
</dbReference>
<dbReference type="HAMAP" id="MF_00518">
    <property type="entry name" value="Deacylase_Dtd"/>
    <property type="match status" value="1"/>
</dbReference>
<sequence>MIAVLQRVSEACVRVDGQAIGQIGAGLLVLLCAEKGDTEAVADKMLAKMLKLRIFGDEAGKMNRSLQDIGGGLLVVSQFTLAADVAGGNRPSFTQAAAPDEGRRLYEHFVAQAMAAHPMVQTGRFAADMKVSLVNDGPITIPMRMTA</sequence>
<comment type="subcellular location">
    <subcellularLocation>
        <location evidence="2">Cytoplasm</location>
    </subcellularLocation>
</comment>
<keyword evidence="2" id="KW-0963">Cytoplasm</keyword>
<comment type="catalytic activity">
    <reaction evidence="2">
        <text>a D-aminoacyl-tRNA + H2O = a tRNA + a D-alpha-amino acid + H(+)</text>
        <dbReference type="Rhea" id="RHEA:13953"/>
        <dbReference type="Rhea" id="RHEA-COMP:10123"/>
        <dbReference type="Rhea" id="RHEA-COMP:10124"/>
        <dbReference type="ChEBI" id="CHEBI:15377"/>
        <dbReference type="ChEBI" id="CHEBI:15378"/>
        <dbReference type="ChEBI" id="CHEBI:59871"/>
        <dbReference type="ChEBI" id="CHEBI:78442"/>
        <dbReference type="ChEBI" id="CHEBI:79333"/>
        <dbReference type="EC" id="3.1.1.96"/>
    </reaction>
</comment>
<evidence type="ECO:0000313" key="4">
    <source>
        <dbReference type="Proteomes" id="UP001431902"/>
    </source>
</evidence>
<keyword evidence="2" id="KW-0820">tRNA-binding</keyword>
<feature type="short sequence motif" description="Gly-cisPro motif, important for rejection of L-amino acids" evidence="2">
    <location>
        <begin position="137"/>
        <end position="138"/>
    </location>
</feature>
<name>A0ABT6X725_9BURK</name>
<proteinExistence type="inferred from homology"/>
<evidence type="ECO:0000313" key="3">
    <source>
        <dbReference type="EMBL" id="MDI9233922.1"/>
    </source>
</evidence>
<dbReference type="PANTHER" id="PTHR10472:SF5">
    <property type="entry name" value="D-AMINOACYL-TRNA DEACYLASE 1"/>
    <property type="match status" value="1"/>
</dbReference>
<dbReference type="Pfam" id="PF02580">
    <property type="entry name" value="Tyr_Deacylase"/>
    <property type="match status" value="1"/>
</dbReference>
<organism evidence="3 4">
    <name type="scientific">Limnohabitans lacus</name>
    <dbReference type="NCBI Taxonomy" id="3045173"/>
    <lineage>
        <taxon>Bacteria</taxon>
        <taxon>Pseudomonadati</taxon>
        <taxon>Pseudomonadota</taxon>
        <taxon>Betaproteobacteria</taxon>
        <taxon>Burkholderiales</taxon>
        <taxon>Comamonadaceae</taxon>
        <taxon>Limnohabitans</taxon>
    </lineage>
</organism>
<dbReference type="CDD" id="cd00563">
    <property type="entry name" value="Dtyr_deacylase"/>
    <property type="match status" value="1"/>
</dbReference>
<keyword evidence="2 3" id="KW-0378">Hydrolase</keyword>
<gene>
    <name evidence="2 3" type="primary">dtd</name>
    <name evidence="3" type="ORF">QLQ16_08740</name>
</gene>
<dbReference type="EC" id="3.1.1.-" evidence="2"/>
<dbReference type="Proteomes" id="UP001431902">
    <property type="component" value="Unassembled WGS sequence"/>
</dbReference>